<accession>A0A0A9FPT7</accession>
<proteinExistence type="predicted"/>
<reference evidence="2" key="2">
    <citation type="journal article" date="2015" name="Data Brief">
        <title>Shoot transcriptome of the giant reed, Arundo donax.</title>
        <authorList>
            <person name="Barrero R.A."/>
            <person name="Guerrero F.D."/>
            <person name="Moolhuijzen P."/>
            <person name="Goolsby J.A."/>
            <person name="Tidwell J."/>
            <person name="Bellgard S.E."/>
            <person name="Bellgard M.I."/>
        </authorList>
    </citation>
    <scope>NUCLEOTIDE SEQUENCE</scope>
    <source>
        <tissue evidence="2">Shoot tissue taken approximately 20 cm above the soil surface</tissue>
    </source>
</reference>
<keyword evidence="1" id="KW-0812">Transmembrane</keyword>
<protein>
    <submittedName>
        <fullName evidence="2">Uncharacterized protein</fullName>
    </submittedName>
</protein>
<keyword evidence="1" id="KW-0472">Membrane</keyword>
<evidence type="ECO:0000313" key="2">
    <source>
        <dbReference type="EMBL" id="JAE14307.1"/>
    </source>
</evidence>
<evidence type="ECO:0000256" key="1">
    <source>
        <dbReference type="SAM" id="Phobius"/>
    </source>
</evidence>
<organism evidence="2">
    <name type="scientific">Arundo donax</name>
    <name type="common">Giant reed</name>
    <name type="synonym">Donax arundinaceus</name>
    <dbReference type="NCBI Taxonomy" id="35708"/>
    <lineage>
        <taxon>Eukaryota</taxon>
        <taxon>Viridiplantae</taxon>
        <taxon>Streptophyta</taxon>
        <taxon>Embryophyta</taxon>
        <taxon>Tracheophyta</taxon>
        <taxon>Spermatophyta</taxon>
        <taxon>Magnoliopsida</taxon>
        <taxon>Liliopsida</taxon>
        <taxon>Poales</taxon>
        <taxon>Poaceae</taxon>
        <taxon>PACMAD clade</taxon>
        <taxon>Arundinoideae</taxon>
        <taxon>Arundineae</taxon>
        <taxon>Arundo</taxon>
    </lineage>
</organism>
<feature type="transmembrane region" description="Helical" evidence="1">
    <location>
        <begin position="12"/>
        <end position="33"/>
    </location>
</feature>
<reference evidence="2" key="1">
    <citation type="submission" date="2014-09" db="EMBL/GenBank/DDBJ databases">
        <authorList>
            <person name="Magalhaes I.L.F."/>
            <person name="Oliveira U."/>
            <person name="Santos F.R."/>
            <person name="Vidigal T.H.D.A."/>
            <person name="Brescovit A.D."/>
            <person name="Santos A.J."/>
        </authorList>
    </citation>
    <scope>NUCLEOTIDE SEQUENCE</scope>
    <source>
        <tissue evidence="2">Shoot tissue taken approximately 20 cm above the soil surface</tissue>
    </source>
</reference>
<dbReference type="EMBL" id="GBRH01183589">
    <property type="protein sequence ID" value="JAE14307.1"/>
    <property type="molecule type" value="Transcribed_RNA"/>
</dbReference>
<dbReference type="AlphaFoldDB" id="A0A0A9FPT7"/>
<sequence length="42" mass="5214">MPLASFHWYLNFFTDYSIVLPWLVLACFIRCLFREYHIFLIN</sequence>
<name>A0A0A9FPT7_ARUDO</name>
<keyword evidence="1" id="KW-1133">Transmembrane helix</keyword>